<evidence type="ECO:0000256" key="1">
    <source>
        <dbReference type="ARBA" id="ARBA00004123"/>
    </source>
</evidence>
<dbReference type="InterPro" id="IPR015943">
    <property type="entry name" value="WD40/YVTN_repeat-like_dom_sf"/>
</dbReference>
<evidence type="ECO:0000313" key="13">
    <source>
        <dbReference type="EMBL" id="QGN13508.1"/>
    </source>
</evidence>
<dbReference type="InterPro" id="IPR031120">
    <property type="entry name" value="HIR1-like"/>
</dbReference>
<evidence type="ECO:0000256" key="11">
    <source>
        <dbReference type="SAM" id="MobiDB-lite"/>
    </source>
</evidence>
<proteinExistence type="inferred from homology"/>
<evidence type="ECO:0000256" key="4">
    <source>
        <dbReference type="ARBA" id="ARBA00022574"/>
    </source>
</evidence>
<dbReference type="InterPro" id="IPR036322">
    <property type="entry name" value="WD40_repeat_dom_sf"/>
</dbReference>
<keyword evidence="9 10" id="KW-0539">Nucleus</keyword>
<evidence type="ECO:0000256" key="3">
    <source>
        <dbReference type="ARBA" id="ARBA00022491"/>
    </source>
</evidence>
<evidence type="ECO:0000256" key="2">
    <source>
        <dbReference type="ARBA" id="ARBA00007306"/>
    </source>
</evidence>
<dbReference type="Pfam" id="PF07569">
    <property type="entry name" value="Hira"/>
    <property type="match status" value="1"/>
</dbReference>
<feature type="domain" description="Protein HIRA-like C-terminal" evidence="12">
    <location>
        <begin position="554"/>
        <end position="798"/>
    </location>
</feature>
<gene>
    <name evidence="13" type="primary">HIR2</name>
    <name evidence="13" type="ORF">FIM1_147</name>
</gene>
<evidence type="ECO:0000256" key="8">
    <source>
        <dbReference type="ARBA" id="ARBA00023163"/>
    </source>
</evidence>
<protein>
    <recommendedName>
        <fullName evidence="10">Protein HIR</fullName>
    </recommendedName>
</protein>
<dbReference type="PANTHER" id="PTHR13831">
    <property type="entry name" value="MEMBER OF THE HIR1 FAMILY OF WD-REPEAT PROTEINS"/>
    <property type="match status" value="1"/>
</dbReference>
<dbReference type="InterPro" id="IPR011494">
    <property type="entry name" value="HIRA-like_C"/>
</dbReference>
<keyword evidence="4 10" id="KW-0853">WD repeat</keyword>
<accession>A0ABX6ET86</accession>
<evidence type="ECO:0000256" key="7">
    <source>
        <dbReference type="ARBA" id="ARBA00023015"/>
    </source>
</evidence>
<dbReference type="Proteomes" id="UP000422736">
    <property type="component" value="Chromosome 1"/>
</dbReference>
<evidence type="ECO:0000256" key="6">
    <source>
        <dbReference type="ARBA" id="ARBA00022853"/>
    </source>
</evidence>
<dbReference type="SUPFAM" id="SSF50978">
    <property type="entry name" value="WD40 repeat-like"/>
    <property type="match status" value="2"/>
</dbReference>
<name>A0ABX6ET86_KLUMA</name>
<keyword evidence="14" id="KW-1185">Reference proteome</keyword>
<reference evidence="13 14" key="1">
    <citation type="submission" date="2016-03" db="EMBL/GenBank/DDBJ databases">
        <title>How can Kluyveromyces marxianus grow so fast - potential evolutionary course in Saccharomyces Complex revealed by comparative genomics.</title>
        <authorList>
            <person name="Mo W."/>
            <person name="Lu W."/>
            <person name="Yang X."/>
            <person name="Qi J."/>
            <person name="Lv H."/>
        </authorList>
    </citation>
    <scope>NUCLEOTIDE SEQUENCE [LARGE SCALE GENOMIC DNA]</scope>
    <source>
        <strain evidence="13 14">FIM1</strain>
    </source>
</reference>
<evidence type="ECO:0000256" key="5">
    <source>
        <dbReference type="ARBA" id="ARBA00022737"/>
    </source>
</evidence>
<evidence type="ECO:0000256" key="9">
    <source>
        <dbReference type="ARBA" id="ARBA00023242"/>
    </source>
</evidence>
<keyword evidence="6 10" id="KW-0156">Chromatin regulator</keyword>
<dbReference type="EMBL" id="CP015054">
    <property type="protein sequence ID" value="QGN13508.1"/>
    <property type="molecule type" value="Genomic_DNA"/>
</dbReference>
<comment type="similarity">
    <text evidence="2 10">Belongs to the WD repeat HIR1 family.</text>
</comment>
<dbReference type="PANTHER" id="PTHR13831:SF1">
    <property type="entry name" value="PROTEIN HIR2"/>
    <property type="match status" value="1"/>
</dbReference>
<comment type="function">
    <text evidence="10">Required for replication-independent chromatin assembly and for the periodic repression of histone gene transcription during the cell cycle.</text>
</comment>
<sequence length="849" mass="95855">MKLLKLPNKLHGGQLTQCEALEGKLYIIGGKWLSIWDTEMLLGSAKGKTDVKNVKELAKLELSLLESKQEDGRWLITLGNGRIVYGSDHLLASLKLTDDLKIDEKEGTREICNFKDTEAITDLKYDSNNQLLFVSLSKANSIQILNAKTWALESTIELKSKPISIITDPLGQLLTVILQNRSIQIYQYDVRGSTKLHQTINQFVQTNPLPYRMTMSPQGDVVPMINSLHNNVPTAVLLDRLQKFKIKVSLVGYVADCKILKFSQRLYSKKKSSTSDDIQTFNLLASSGNEDGNVVLWNTKRIKPLFDASKVVNSYITDLEWDHSGLGLFAISQDGQLVIFAFETSELGDVMPLDAVEEARKEIKLLEPLPFKPKTEEDTTKLPAIKAVQQNSANTKKQQKVTEVSISSSSNMEFVQPSYTVPKDLKRRPPVEDPLLSQGKPTTKKPRKDLDQMDFLDTNLLLPSVSFSKVRLAHPKIRLSFQYNSQDDTVLEIKNGSGNDQKPTIITLTKKDKEAEKQLFQTYLPKFITLCTSGSTFWAWATDMGTIYVSSISGQMLFPPMILGIPISFLEGCGDYLLCITSIGQMYCWNVQVGKVAFPVNDVYSLLSPMLRYSDDVLSRAENITMCAITAKGVPIVTLSNGDGYMFDKNMESWMLINDSWWPYGSQYWNFMTSSGVDCGNGGDDKKDKYWNAEADALAKEIKNNRNSIIGYLETKTNDELSRKGRMKHLQRFAKVLLMKEGFENLEEMITLAHLENKILVSFRLEENEEAIKLLKIYCIRLAEMGYTDRFSQTLSWLYDPTNSKFLALGSEKRHDLIKEIIISCADIRQVQRITTSYANEIGIIDNSL</sequence>
<keyword evidence="7 10" id="KW-0805">Transcription regulation</keyword>
<evidence type="ECO:0000256" key="10">
    <source>
        <dbReference type="RuleBase" id="RU364014"/>
    </source>
</evidence>
<comment type="subcellular location">
    <subcellularLocation>
        <location evidence="1 10">Nucleus</location>
    </subcellularLocation>
</comment>
<dbReference type="Gene3D" id="2.130.10.10">
    <property type="entry name" value="YVTN repeat-like/Quinoprotein amine dehydrogenase"/>
    <property type="match status" value="2"/>
</dbReference>
<evidence type="ECO:0000259" key="12">
    <source>
        <dbReference type="Pfam" id="PF07569"/>
    </source>
</evidence>
<evidence type="ECO:0000313" key="14">
    <source>
        <dbReference type="Proteomes" id="UP000422736"/>
    </source>
</evidence>
<feature type="region of interest" description="Disordered" evidence="11">
    <location>
        <begin position="417"/>
        <end position="448"/>
    </location>
</feature>
<keyword evidence="8 10" id="KW-0804">Transcription</keyword>
<organism evidence="13 14">
    <name type="scientific">Kluyveromyces marxianus</name>
    <name type="common">Yeast</name>
    <name type="synonym">Candida kefyr</name>
    <dbReference type="NCBI Taxonomy" id="4911"/>
    <lineage>
        <taxon>Eukaryota</taxon>
        <taxon>Fungi</taxon>
        <taxon>Dikarya</taxon>
        <taxon>Ascomycota</taxon>
        <taxon>Saccharomycotina</taxon>
        <taxon>Saccharomycetes</taxon>
        <taxon>Saccharomycetales</taxon>
        <taxon>Saccharomycetaceae</taxon>
        <taxon>Kluyveromyces</taxon>
    </lineage>
</organism>
<keyword evidence="3 10" id="KW-0678">Repressor</keyword>
<keyword evidence="5 10" id="KW-0677">Repeat</keyword>